<dbReference type="InterPro" id="IPR050411">
    <property type="entry name" value="AlphaKG_dependent_hydroxylases"/>
</dbReference>
<feature type="domain" description="TauD/TfdA-like" evidence="2">
    <location>
        <begin position="59"/>
        <end position="312"/>
    </location>
</feature>
<proteinExistence type="predicted"/>
<reference evidence="3" key="1">
    <citation type="submission" date="2023-06" db="EMBL/GenBank/DDBJ databases">
        <title>Genome-scale phylogeny and comparative genomics of the fungal order Sordariales.</title>
        <authorList>
            <consortium name="Lawrence Berkeley National Laboratory"/>
            <person name="Hensen N."/>
            <person name="Bonometti L."/>
            <person name="Westerberg I."/>
            <person name="Brannstrom I.O."/>
            <person name="Guillou S."/>
            <person name="Cros-Aarteil S."/>
            <person name="Calhoun S."/>
            <person name="Haridas S."/>
            <person name="Kuo A."/>
            <person name="Mondo S."/>
            <person name="Pangilinan J."/>
            <person name="Riley R."/>
            <person name="Labutti K."/>
            <person name="Andreopoulos B."/>
            <person name="Lipzen A."/>
            <person name="Chen C."/>
            <person name="Yanf M."/>
            <person name="Daum C."/>
            <person name="Ng V."/>
            <person name="Clum A."/>
            <person name="Steindorff A."/>
            <person name="Ohm R."/>
            <person name="Martin F."/>
            <person name="Silar P."/>
            <person name="Natvig D."/>
            <person name="Lalanne C."/>
            <person name="Gautier V."/>
            <person name="Ament-Velasquez S.L."/>
            <person name="Kruys A."/>
            <person name="Hutchinson M.I."/>
            <person name="Powell A.J."/>
            <person name="Barry K."/>
            <person name="Miller A.N."/>
            <person name="Grigoriev I.V."/>
            <person name="Debuchy R."/>
            <person name="Gladieux P."/>
            <person name="Thoren M.H."/>
            <person name="Johannesson H."/>
        </authorList>
    </citation>
    <scope>NUCLEOTIDE SEQUENCE</scope>
    <source>
        <strain evidence="3">SMH2532-1</strain>
    </source>
</reference>
<sequence length="361" mass="40792">MAPPIAEADLQGYEAPWASWSGSEFPDPDRYTYALSAHEIREVNNALAYFRSQGLAGEDVGRANFPLPTLGPVLEDLAAELHDGRGFFTINGLRPDDFTVEDNLVVFLGISSYIADLRGKQDDNGYMIAHVQEAQSSKIAQNQRPFRDSNLALSFHNDGVTDIIAFQMRRRAAKGGNHIIAPVRTICEALNEQRPDLLDLLKAPIWQMDDIGRLTYPHPRPLLFYREGRAICNFFPAAFVGNPDTPRPSHLPPISAQQHEALAMVQKIAERHQLAVDMEPGSLTFINNFAVLHSREAFEDDHEHSRYLVRLWLKNSALAWSLPKALEYGNSKIFFDEELPELWNVVPQPRVLFRRSEKLNP</sequence>
<gene>
    <name evidence="3" type="ORF">B0T16DRAFT_458908</name>
</gene>
<evidence type="ECO:0000259" key="2">
    <source>
        <dbReference type="Pfam" id="PF02668"/>
    </source>
</evidence>
<name>A0AA40CS14_9PEZI</name>
<dbReference type="Pfam" id="PF02668">
    <property type="entry name" value="TauD"/>
    <property type="match status" value="1"/>
</dbReference>
<comment type="caution">
    <text evidence="3">The sequence shown here is derived from an EMBL/GenBank/DDBJ whole genome shotgun (WGS) entry which is preliminary data.</text>
</comment>
<evidence type="ECO:0000313" key="4">
    <source>
        <dbReference type="Proteomes" id="UP001174936"/>
    </source>
</evidence>
<dbReference type="GO" id="GO:0016491">
    <property type="term" value="F:oxidoreductase activity"/>
    <property type="evidence" value="ECO:0007669"/>
    <property type="project" value="UniProtKB-KW"/>
</dbReference>
<dbReference type="SUPFAM" id="SSF51197">
    <property type="entry name" value="Clavaminate synthase-like"/>
    <property type="match status" value="1"/>
</dbReference>
<dbReference type="PANTHER" id="PTHR10696">
    <property type="entry name" value="GAMMA-BUTYROBETAINE HYDROXYLASE-RELATED"/>
    <property type="match status" value="1"/>
</dbReference>
<evidence type="ECO:0000256" key="1">
    <source>
        <dbReference type="ARBA" id="ARBA00023002"/>
    </source>
</evidence>
<dbReference type="InterPro" id="IPR042098">
    <property type="entry name" value="TauD-like_sf"/>
</dbReference>
<dbReference type="Gene3D" id="3.60.130.10">
    <property type="entry name" value="Clavaminate synthase-like"/>
    <property type="match status" value="1"/>
</dbReference>
<dbReference type="InterPro" id="IPR003819">
    <property type="entry name" value="TauD/TfdA-like"/>
</dbReference>
<accession>A0AA40CS14</accession>
<dbReference type="EMBL" id="JAULSV010000004">
    <property type="protein sequence ID" value="KAK0647044.1"/>
    <property type="molecule type" value="Genomic_DNA"/>
</dbReference>
<protein>
    <recommendedName>
        <fullName evidence="2">TauD/TfdA-like domain-containing protein</fullName>
    </recommendedName>
</protein>
<organism evidence="3 4">
    <name type="scientific">Cercophora newfieldiana</name>
    <dbReference type="NCBI Taxonomy" id="92897"/>
    <lineage>
        <taxon>Eukaryota</taxon>
        <taxon>Fungi</taxon>
        <taxon>Dikarya</taxon>
        <taxon>Ascomycota</taxon>
        <taxon>Pezizomycotina</taxon>
        <taxon>Sordariomycetes</taxon>
        <taxon>Sordariomycetidae</taxon>
        <taxon>Sordariales</taxon>
        <taxon>Lasiosphaeriaceae</taxon>
        <taxon>Cercophora</taxon>
    </lineage>
</organism>
<dbReference type="PANTHER" id="PTHR10696:SF54">
    <property type="entry name" value="FAMILY OXIDOREDUCTASE, PUTATIVE (AFU_ORTHOLOGUE AFUA_4G13850)-RELATED"/>
    <property type="match status" value="1"/>
</dbReference>
<keyword evidence="4" id="KW-1185">Reference proteome</keyword>
<dbReference type="AlphaFoldDB" id="A0AA40CS14"/>
<evidence type="ECO:0000313" key="3">
    <source>
        <dbReference type="EMBL" id="KAK0647044.1"/>
    </source>
</evidence>
<keyword evidence="1" id="KW-0560">Oxidoreductase</keyword>
<dbReference type="Proteomes" id="UP001174936">
    <property type="component" value="Unassembled WGS sequence"/>
</dbReference>